<dbReference type="PIRSF" id="PIRSF002825">
    <property type="entry name" value="CfbpA"/>
    <property type="match status" value="1"/>
</dbReference>
<dbReference type="Pfam" id="PF13416">
    <property type="entry name" value="SBP_bac_8"/>
    <property type="match status" value="1"/>
</dbReference>
<gene>
    <name evidence="5" type="ORF">F4Y42_22050</name>
</gene>
<dbReference type="CDD" id="cd13543">
    <property type="entry name" value="PBP2_Fbp"/>
    <property type="match status" value="1"/>
</dbReference>
<dbReference type="PROSITE" id="PS51257">
    <property type="entry name" value="PROKAR_LIPOPROTEIN"/>
    <property type="match status" value="1"/>
</dbReference>
<keyword evidence="3" id="KW-0732">Signal</keyword>
<dbReference type="Gene3D" id="3.40.190.10">
    <property type="entry name" value="Periplasmic binding protein-like II"/>
    <property type="match status" value="2"/>
</dbReference>
<dbReference type="GO" id="GO:0006826">
    <property type="term" value="P:iron ion transport"/>
    <property type="evidence" value="ECO:0007669"/>
    <property type="project" value="UniProtKB-KW"/>
</dbReference>
<keyword evidence="4" id="KW-0408">Iron</keyword>
<proteinExistence type="inferred from homology"/>
<name>A0A6B0YYD6_9CHLR</name>
<accession>A0A6B0YYD6</accession>
<dbReference type="PANTHER" id="PTHR30006">
    <property type="entry name" value="THIAMINE-BINDING PERIPLASMIC PROTEIN-RELATED"/>
    <property type="match status" value="1"/>
</dbReference>
<dbReference type="GO" id="GO:0046872">
    <property type="term" value="F:metal ion binding"/>
    <property type="evidence" value="ECO:0007669"/>
    <property type="project" value="UniProtKB-KW"/>
</dbReference>
<evidence type="ECO:0000256" key="3">
    <source>
        <dbReference type="ARBA" id="ARBA00022729"/>
    </source>
</evidence>
<dbReference type="GO" id="GO:0030288">
    <property type="term" value="C:outer membrane-bounded periplasmic space"/>
    <property type="evidence" value="ECO:0007669"/>
    <property type="project" value="TreeGrafter"/>
</dbReference>
<protein>
    <submittedName>
        <fullName evidence="5">Iron ABC transporter substrate-binding protein</fullName>
    </submittedName>
</protein>
<dbReference type="InterPro" id="IPR006059">
    <property type="entry name" value="SBP"/>
</dbReference>
<dbReference type="PANTHER" id="PTHR30006:SF15">
    <property type="entry name" value="IRON-UTILIZATION PERIPLASMIC PROTEIN"/>
    <property type="match status" value="1"/>
</dbReference>
<dbReference type="AlphaFoldDB" id="A0A6B0YYD6"/>
<evidence type="ECO:0000256" key="2">
    <source>
        <dbReference type="ARBA" id="ARBA00022496"/>
    </source>
</evidence>
<evidence type="ECO:0000256" key="4">
    <source>
        <dbReference type="PIRSR" id="PIRSR002825-1"/>
    </source>
</evidence>
<dbReference type="SUPFAM" id="SSF53850">
    <property type="entry name" value="Periplasmic binding protein-like II"/>
    <property type="match status" value="1"/>
</dbReference>
<dbReference type="InterPro" id="IPR026045">
    <property type="entry name" value="Ferric-bd"/>
</dbReference>
<feature type="binding site" evidence="4">
    <location>
        <position position="234"/>
    </location>
    <ligand>
        <name>Fe cation</name>
        <dbReference type="ChEBI" id="CHEBI:24875"/>
    </ligand>
</feature>
<comment type="similarity">
    <text evidence="1">Belongs to the bacterial solute-binding protein 1 family.</text>
</comment>
<keyword evidence="4" id="KW-0479">Metal-binding</keyword>
<dbReference type="EMBL" id="VXRG01000187">
    <property type="protein sequence ID" value="MXY96134.1"/>
    <property type="molecule type" value="Genomic_DNA"/>
</dbReference>
<evidence type="ECO:0000256" key="1">
    <source>
        <dbReference type="ARBA" id="ARBA00008520"/>
    </source>
</evidence>
<keyword evidence="2" id="KW-0406">Ion transport</keyword>
<comment type="caution">
    <text evidence="5">The sequence shown here is derived from an EMBL/GenBank/DDBJ whole genome shotgun (WGS) entry which is preliminary data.</text>
</comment>
<sequence length="348" mass="37167">MSVKGVGGLQPVLVALIGLLLTACVPVQAPAEMESAGAATELTIYSGRNENLVGPLLERYQEVSGVTINVRYGGTAEMAATILEEGQNSPADVFYGQDAGALGALSLAGRLSALPAEILDRVDPRFRAGNGDWVGASGRARVFVYNTEMVSMDELPNDIWELTDPKWKGKVGWAPTNGSFQAFVTAVRVLEGEERAKEWLEAMIANDVQVYPKNTPIVEATGKGEVVLGLVNHYYLYRFLKEDPGFQAKNHHPAAGDAGAMINVAGAAVLDTAKDKAAAEAFVAFLLSDEAQTYFSEQTNEYPLVVGIPTTAEGLLPLADVNTPDIDLTDIDDLQGTLELLQEVNALQ</sequence>
<keyword evidence="2" id="KW-0410">Iron transport</keyword>
<organism evidence="5">
    <name type="scientific">Caldilineaceae bacterium SB0664_bin_27</name>
    <dbReference type="NCBI Taxonomy" id="2605260"/>
    <lineage>
        <taxon>Bacteria</taxon>
        <taxon>Bacillati</taxon>
        <taxon>Chloroflexota</taxon>
        <taxon>Caldilineae</taxon>
        <taxon>Caldilineales</taxon>
        <taxon>Caldilineaceae</taxon>
    </lineage>
</organism>
<reference evidence="5" key="1">
    <citation type="submission" date="2019-09" db="EMBL/GenBank/DDBJ databases">
        <title>Characterisation of the sponge microbiome using genome-centric metagenomics.</title>
        <authorList>
            <person name="Engelberts J.P."/>
            <person name="Robbins S.J."/>
            <person name="De Goeij J.M."/>
            <person name="Aranda M."/>
            <person name="Bell S.C."/>
            <person name="Webster N.S."/>
        </authorList>
    </citation>
    <scope>NUCLEOTIDE SEQUENCE</scope>
    <source>
        <strain evidence="5">SB0664_bin_27</strain>
    </source>
</reference>
<feature type="binding site" evidence="4">
    <location>
        <position position="235"/>
    </location>
    <ligand>
        <name>Fe cation</name>
        <dbReference type="ChEBI" id="CHEBI:24875"/>
    </ligand>
</feature>
<evidence type="ECO:0000313" key="5">
    <source>
        <dbReference type="EMBL" id="MXY96134.1"/>
    </source>
</evidence>
<keyword evidence="2" id="KW-0813">Transport</keyword>